<name>A0A8H2X3W1_9AGAM</name>
<evidence type="ECO:0000313" key="3">
    <source>
        <dbReference type="Proteomes" id="UP000663853"/>
    </source>
</evidence>
<reference evidence="2" key="1">
    <citation type="submission" date="2021-01" db="EMBL/GenBank/DDBJ databases">
        <authorList>
            <person name="Kaushik A."/>
        </authorList>
    </citation>
    <scope>NUCLEOTIDE SEQUENCE</scope>
    <source>
        <strain evidence="2">AG6-10EEA</strain>
    </source>
</reference>
<protein>
    <recommendedName>
        <fullName evidence="4">Oxidoreductase AflY</fullName>
    </recommendedName>
</protein>
<dbReference type="EMBL" id="CAJMXA010000113">
    <property type="protein sequence ID" value="CAE6416500.1"/>
    <property type="molecule type" value="Genomic_DNA"/>
</dbReference>
<dbReference type="Proteomes" id="UP000663853">
    <property type="component" value="Unassembled WGS sequence"/>
</dbReference>
<accession>A0A8H2X3W1</accession>
<dbReference type="GO" id="GO:0016491">
    <property type="term" value="F:oxidoreductase activity"/>
    <property type="evidence" value="ECO:0007669"/>
    <property type="project" value="UniProtKB-KW"/>
</dbReference>
<dbReference type="PANTHER" id="PTHR35870">
    <property type="entry name" value="PROTEIN, PUTATIVE (AFU_ORTHOLOGUE AFUA_5G03330)-RELATED"/>
    <property type="match status" value="1"/>
</dbReference>
<evidence type="ECO:0000256" key="1">
    <source>
        <dbReference type="ARBA" id="ARBA00023002"/>
    </source>
</evidence>
<dbReference type="PANTHER" id="PTHR35870:SF1">
    <property type="entry name" value="PROTEIN, PUTATIVE (AFU_ORTHOLOGUE AFUA_5G03330)-RELATED"/>
    <property type="match status" value="1"/>
</dbReference>
<dbReference type="InterPro" id="IPR025337">
    <property type="entry name" value="Questin_oxidase-like"/>
</dbReference>
<gene>
    <name evidence="2" type="ORF">RDB_LOCUS7176</name>
</gene>
<dbReference type="AlphaFoldDB" id="A0A8H2X3W1"/>
<sequence length="472" mass="52688">MSAAIFNDALVESLFPDPSFAASNGIAAPAPSPGITPESTATLRKLLSEDHKNFHGFHNHLSHHLLAAYALGSPAHVLQGIYDNHSSYQRPAYQSPESINRDNWTKHLGDEDFYNAYMNFFSAEIKEHGLGGTLEKYVFSHEANWANDQPRMLDRFIAGVFHPIIHFGYAAEFGIDGMAVEGLAQAAVHHCNYEDVFDATFFTEPAAVKEASRDRVHSFTLLSRILADDRLKPGAPRKEGPERRFGEVAKNSGGILRDYASLWTVSEDEKDIKDRVEELHWLVTLLFGVGGWENGRRFRADFFFAHLVTSNIFLSSITSLLKPKYQIDLLRAYMTASLVWFVTQGRPALDIQGFFQSVTANPEPSSDSNSSTTNESEGNPWYTILMHSVLHPDEHLVKAQRALAHSAALHGMRPKGSFAHTELKGAENIDGTLFIRSAGLLMEQLRWNYDVTQRVEGIDLGNGWDRAGLSRD</sequence>
<comment type="caution">
    <text evidence="2">The sequence shown here is derived from an EMBL/GenBank/DDBJ whole genome shotgun (WGS) entry which is preliminary data.</text>
</comment>
<keyword evidence="1" id="KW-0560">Oxidoreductase</keyword>
<evidence type="ECO:0008006" key="4">
    <source>
        <dbReference type="Google" id="ProtNLM"/>
    </source>
</evidence>
<dbReference type="Pfam" id="PF14027">
    <property type="entry name" value="Questin_oxidase"/>
    <property type="match status" value="1"/>
</dbReference>
<organism evidence="2 3">
    <name type="scientific">Rhizoctonia solani</name>
    <dbReference type="NCBI Taxonomy" id="456999"/>
    <lineage>
        <taxon>Eukaryota</taxon>
        <taxon>Fungi</taxon>
        <taxon>Dikarya</taxon>
        <taxon>Basidiomycota</taxon>
        <taxon>Agaricomycotina</taxon>
        <taxon>Agaricomycetes</taxon>
        <taxon>Cantharellales</taxon>
        <taxon>Ceratobasidiaceae</taxon>
        <taxon>Rhizoctonia</taxon>
    </lineage>
</organism>
<proteinExistence type="predicted"/>
<evidence type="ECO:0000313" key="2">
    <source>
        <dbReference type="EMBL" id="CAE6416500.1"/>
    </source>
</evidence>